<keyword evidence="9" id="KW-1185">Reference proteome</keyword>
<dbReference type="AlphaFoldDB" id="A0A9C6WXK7"/>
<proteinExistence type="inferred from homology"/>
<dbReference type="KEGG" id="foc:127749328"/>
<dbReference type="GO" id="GO:0005886">
    <property type="term" value="C:plasma membrane"/>
    <property type="evidence" value="ECO:0007669"/>
    <property type="project" value="UniProtKB-SubCell"/>
</dbReference>
<evidence type="ECO:0000256" key="6">
    <source>
        <dbReference type="ARBA" id="ARBA00023136"/>
    </source>
</evidence>
<organism evidence="9 10">
    <name type="scientific">Frankliniella occidentalis</name>
    <name type="common">Western flower thrips</name>
    <name type="synonym">Euthrips occidentalis</name>
    <dbReference type="NCBI Taxonomy" id="133901"/>
    <lineage>
        <taxon>Eukaryota</taxon>
        <taxon>Metazoa</taxon>
        <taxon>Ecdysozoa</taxon>
        <taxon>Arthropoda</taxon>
        <taxon>Hexapoda</taxon>
        <taxon>Insecta</taxon>
        <taxon>Pterygota</taxon>
        <taxon>Neoptera</taxon>
        <taxon>Paraneoptera</taxon>
        <taxon>Thysanoptera</taxon>
        <taxon>Terebrantia</taxon>
        <taxon>Thripoidea</taxon>
        <taxon>Thripidae</taxon>
        <taxon>Frankliniella</taxon>
    </lineage>
</organism>
<feature type="transmembrane region" description="Helical" evidence="8">
    <location>
        <begin position="172"/>
        <end position="199"/>
    </location>
</feature>
<dbReference type="GO" id="GO:0008527">
    <property type="term" value="F:taste receptor activity"/>
    <property type="evidence" value="ECO:0007669"/>
    <property type="project" value="InterPro"/>
</dbReference>
<evidence type="ECO:0000256" key="4">
    <source>
        <dbReference type="ARBA" id="ARBA00022692"/>
    </source>
</evidence>
<comment type="subcellular location">
    <subcellularLocation>
        <location evidence="1">Cell membrane</location>
        <topology evidence="1">Multi-pass membrane protein</topology>
    </subcellularLocation>
</comment>
<evidence type="ECO:0000313" key="9">
    <source>
        <dbReference type="Proteomes" id="UP000504606"/>
    </source>
</evidence>
<evidence type="ECO:0000256" key="7">
    <source>
        <dbReference type="ARBA" id="ARBA00023170"/>
    </source>
</evidence>
<feature type="transmembrane region" description="Helical" evidence="8">
    <location>
        <begin position="51"/>
        <end position="73"/>
    </location>
</feature>
<keyword evidence="7" id="KW-0675">Receptor</keyword>
<evidence type="ECO:0000256" key="2">
    <source>
        <dbReference type="ARBA" id="ARBA00005327"/>
    </source>
</evidence>
<accession>A0A9C6WXK7</accession>
<gene>
    <name evidence="10" type="primary">LOC127749328</name>
</gene>
<evidence type="ECO:0000256" key="1">
    <source>
        <dbReference type="ARBA" id="ARBA00004651"/>
    </source>
</evidence>
<dbReference type="Pfam" id="PF06151">
    <property type="entry name" value="Trehalose_recp"/>
    <property type="match status" value="1"/>
</dbReference>
<evidence type="ECO:0000313" key="10">
    <source>
        <dbReference type="RefSeq" id="XP_052123064.1"/>
    </source>
</evidence>
<keyword evidence="4 8" id="KW-0812">Transmembrane</keyword>
<sequence length="383" mass="43481">MAPPERGHYVAVPRRHLVWTAIRPALRIAQIWSLLFINLTSPTTKLLTWHAAYAVLMTVFIMVMGVGFVAEFLQNPPSKRQGDSFRFLVAVPAFFGFMAMVLLWVRVAGRWTRLWALVDELEDRLWGRGVHRLPRLCRRARNSAYAFVLVNIVQQTHVLIRRLPASSLYEWSLLICTLCFGGVFNFSTLLLIVLSHALAECFRAFTAMLESAARQCDGQIPTEAVEDFRVLYNKMCGLTLALDHCVNPVILVAIFTDGVYICRFVLLSLAVSAQDWHSSTLMTISFLRFVWTILAASSVHSEWQSTKLCLHRMVSCRGGKEATRFFMQIVTDRISLTALEMVPITKHLLPTVLGAILSYEIILVQFQLQKLKRVFSSQKSTLT</sequence>
<protein>
    <submittedName>
        <fullName evidence="10">Uncharacterized protein LOC127749328 isoform X1</fullName>
    </submittedName>
</protein>
<name>A0A9C6WXK7_FRAOC</name>
<dbReference type="RefSeq" id="XP_052123064.1">
    <property type="nucleotide sequence ID" value="XM_052267104.1"/>
</dbReference>
<keyword evidence="6 8" id="KW-0472">Membrane</keyword>
<keyword evidence="5 8" id="KW-1133">Transmembrane helix</keyword>
<dbReference type="InterPro" id="IPR009318">
    <property type="entry name" value="Gustatory_rcpt"/>
</dbReference>
<evidence type="ECO:0000256" key="3">
    <source>
        <dbReference type="ARBA" id="ARBA00022475"/>
    </source>
</evidence>
<keyword evidence="3" id="KW-1003">Cell membrane</keyword>
<reference evidence="10" key="1">
    <citation type="submission" date="2025-08" db="UniProtKB">
        <authorList>
            <consortium name="RefSeq"/>
        </authorList>
    </citation>
    <scope>IDENTIFICATION</scope>
    <source>
        <tissue evidence="10">Whole organism</tissue>
    </source>
</reference>
<dbReference type="PANTHER" id="PTHR21421:SF29">
    <property type="entry name" value="GUSTATORY RECEPTOR 5A FOR TREHALOSE-RELATED"/>
    <property type="match status" value="1"/>
</dbReference>
<dbReference type="Proteomes" id="UP000504606">
    <property type="component" value="Unplaced"/>
</dbReference>
<dbReference type="OrthoDB" id="5800391at2759"/>
<feature type="transmembrane region" description="Helical" evidence="8">
    <location>
        <begin position="85"/>
        <end position="105"/>
    </location>
</feature>
<comment type="similarity">
    <text evidence="2">Belongs to the insect chemoreceptor superfamily. Gustatory receptor (GR) family. Gr5a subfamily.</text>
</comment>
<feature type="transmembrane region" description="Helical" evidence="8">
    <location>
        <begin position="281"/>
        <end position="300"/>
    </location>
</feature>
<dbReference type="PANTHER" id="PTHR21421">
    <property type="entry name" value="GUSTATORY RECEPTOR"/>
    <property type="match status" value="1"/>
</dbReference>
<evidence type="ECO:0000256" key="5">
    <source>
        <dbReference type="ARBA" id="ARBA00022989"/>
    </source>
</evidence>
<feature type="transmembrane region" description="Helical" evidence="8">
    <location>
        <begin position="249"/>
        <end position="269"/>
    </location>
</feature>
<dbReference type="GeneID" id="127749328"/>
<dbReference type="GO" id="GO:0050916">
    <property type="term" value="P:sensory perception of sweet taste"/>
    <property type="evidence" value="ECO:0007669"/>
    <property type="project" value="UniProtKB-ARBA"/>
</dbReference>
<evidence type="ECO:0000256" key="8">
    <source>
        <dbReference type="SAM" id="Phobius"/>
    </source>
</evidence>